<name>A0ABQ8BF55_BRANA</name>
<feature type="compositionally biased region" description="Acidic residues" evidence="1">
    <location>
        <begin position="29"/>
        <end position="44"/>
    </location>
</feature>
<feature type="compositionally biased region" description="Basic and acidic residues" evidence="1">
    <location>
        <begin position="98"/>
        <end position="108"/>
    </location>
</feature>
<evidence type="ECO:0000256" key="1">
    <source>
        <dbReference type="SAM" id="MobiDB-lite"/>
    </source>
</evidence>
<feature type="compositionally biased region" description="Acidic residues" evidence="1">
    <location>
        <begin position="51"/>
        <end position="65"/>
    </location>
</feature>
<evidence type="ECO:0000313" key="3">
    <source>
        <dbReference type="Proteomes" id="UP000824890"/>
    </source>
</evidence>
<feature type="region of interest" description="Disordered" evidence="1">
    <location>
        <begin position="21"/>
        <end position="116"/>
    </location>
</feature>
<sequence length="152" mass="17291">MSERHPTLPEEEERDTYLVAANDKLNPDPVEEEEDVNLAEEQDGDANCVEEKEEDVSSSEEEEDANYEKNSVEEEGEIGSEERSSHETWVVDDIQSLEEQRDKDEGRSSRTLNNCGDTKLVNGKDKKWKSGQKKLRGMHETRCIGSLCEGSR</sequence>
<dbReference type="Proteomes" id="UP000824890">
    <property type="component" value="Unassembled WGS sequence"/>
</dbReference>
<gene>
    <name evidence="2" type="ORF">HID58_042949</name>
</gene>
<comment type="caution">
    <text evidence="2">The sequence shown here is derived from an EMBL/GenBank/DDBJ whole genome shotgun (WGS) entry which is preliminary data.</text>
</comment>
<accession>A0ABQ8BF55</accession>
<dbReference type="EMBL" id="JAGKQM010000011">
    <property type="protein sequence ID" value="KAH0903446.1"/>
    <property type="molecule type" value="Genomic_DNA"/>
</dbReference>
<keyword evidence="3" id="KW-1185">Reference proteome</keyword>
<protein>
    <submittedName>
        <fullName evidence="2">Uncharacterized protein</fullName>
    </submittedName>
</protein>
<organism evidence="2 3">
    <name type="scientific">Brassica napus</name>
    <name type="common">Rape</name>
    <dbReference type="NCBI Taxonomy" id="3708"/>
    <lineage>
        <taxon>Eukaryota</taxon>
        <taxon>Viridiplantae</taxon>
        <taxon>Streptophyta</taxon>
        <taxon>Embryophyta</taxon>
        <taxon>Tracheophyta</taxon>
        <taxon>Spermatophyta</taxon>
        <taxon>Magnoliopsida</taxon>
        <taxon>eudicotyledons</taxon>
        <taxon>Gunneridae</taxon>
        <taxon>Pentapetalae</taxon>
        <taxon>rosids</taxon>
        <taxon>malvids</taxon>
        <taxon>Brassicales</taxon>
        <taxon>Brassicaceae</taxon>
        <taxon>Brassiceae</taxon>
        <taxon>Brassica</taxon>
    </lineage>
</organism>
<proteinExistence type="predicted"/>
<evidence type="ECO:0000313" key="2">
    <source>
        <dbReference type="EMBL" id="KAH0903446.1"/>
    </source>
</evidence>
<reference evidence="2 3" key="1">
    <citation type="submission" date="2021-05" db="EMBL/GenBank/DDBJ databases">
        <title>Genome Assembly of Synthetic Allotetraploid Brassica napus Reveals Homoeologous Exchanges between Subgenomes.</title>
        <authorList>
            <person name="Davis J.T."/>
        </authorList>
    </citation>
    <scope>NUCLEOTIDE SEQUENCE [LARGE SCALE GENOMIC DNA]</scope>
    <source>
        <strain evidence="3">cv. Da-Ae</strain>
        <tissue evidence="2">Seedling</tissue>
    </source>
</reference>